<proteinExistence type="predicted"/>
<reference evidence="1" key="1">
    <citation type="submission" date="2014-11" db="EMBL/GenBank/DDBJ databases">
        <authorList>
            <person name="Amaro Gonzalez C."/>
        </authorList>
    </citation>
    <scope>NUCLEOTIDE SEQUENCE</scope>
</reference>
<dbReference type="AlphaFoldDB" id="A0A0E9PZA5"/>
<sequence length="34" mass="3858">MTARLHPDRTQPQCWGVACKHAAHCIVFKTLHSL</sequence>
<accession>A0A0E9PZA5</accession>
<protein>
    <submittedName>
        <fullName evidence="1">Uncharacterized protein</fullName>
    </submittedName>
</protein>
<reference evidence="1" key="2">
    <citation type="journal article" date="2015" name="Fish Shellfish Immunol.">
        <title>Early steps in the European eel (Anguilla anguilla)-Vibrio vulnificus interaction in the gills: Role of the RtxA13 toxin.</title>
        <authorList>
            <person name="Callol A."/>
            <person name="Pajuelo D."/>
            <person name="Ebbesson L."/>
            <person name="Teles M."/>
            <person name="MacKenzie S."/>
            <person name="Amaro C."/>
        </authorList>
    </citation>
    <scope>NUCLEOTIDE SEQUENCE</scope>
</reference>
<evidence type="ECO:0000313" key="1">
    <source>
        <dbReference type="EMBL" id="JAH09218.1"/>
    </source>
</evidence>
<name>A0A0E9PZA5_ANGAN</name>
<organism evidence="1">
    <name type="scientific">Anguilla anguilla</name>
    <name type="common">European freshwater eel</name>
    <name type="synonym">Muraena anguilla</name>
    <dbReference type="NCBI Taxonomy" id="7936"/>
    <lineage>
        <taxon>Eukaryota</taxon>
        <taxon>Metazoa</taxon>
        <taxon>Chordata</taxon>
        <taxon>Craniata</taxon>
        <taxon>Vertebrata</taxon>
        <taxon>Euteleostomi</taxon>
        <taxon>Actinopterygii</taxon>
        <taxon>Neopterygii</taxon>
        <taxon>Teleostei</taxon>
        <taxon>Anguilliformes</taxon>
        <taxon>Anguillidae</taxon>
        <taxon>Anguilla</taxon>
    </lineage>
</organism>
<dbReference type="EMBL" id="GBXM01099359">
    <property type="protein sequence ID" value="JAH09218.1"/>
    <property type="molecule type" value="Transcribed_RNA"/>
</dbReference>